<protein>
    <submittedName>
        <fullName evidence="1">Uncharacterized protein</fullName>
    </submittedName>
</protein>
<reference evidence="1" key="1">
    <citation type="journal article" date="2014" name="Int. J. Syst. Evol. Microbiol.">
        <title>Complete genome sequence of Corynebacterium casei LMG S-19264T (=DSM 44701T), isolated from a smear-ripened cheese.</title>
        <authorList>
            <consortium name="US DOE Joint Genome Institute (JGI-PGF)"/>
            <person name="Walter F."/>
            <person name="Albersmeier A."/>
            <person name="Kalinowski J."/>
            <person name="Ruckert C."/>
        </authorList>
    </citation>
    <scope>NUCLEOTIDE SEQUENCE</scope>
    <source>
        <strain evidence="1">JCM 4386</strain>
    </source>
</reference>
<reference evidence="1" key="2">
    <citation type="submission" date="2020-09" db="EMBL/GenBank/DDBJ databases">
        <authorList>
            <person name="Sun Q."/>
            <person name="Ohkuma M."/>
        </authorList>
    </citation>
    <scope>NUCLEOTIDE SEQUENCE</scope>
    <source>
        <strain evidence="1">JCM 4386</strain>
    </source>
</reference>
<organism evidence="1 2">
    <name type="scientific">Streptomyces humidus</name>
    <dbReference type="NCBI Taxonomy" id="52259"/>
    <lineage>
        <taxon>Bacteria</taxon>
        <taxon>Bacillati</taxon>
        <taxon>Actinomycetota</taxon>
        <taxon>Actinomycetes</taxon>
        <taxon>Kitasatosporales</taxon>
        <taxon>Streptomycetaceae</taxon>
        <taxon>Streptomyces</taxon>
    </lineage>
</organism>
<dbReference type="AlphaFoldDB" id="A0A918G1K7"/>
<name>A0A918G1K7_9ACTN</name>
<dbReference type="EMBL" id="BMTL01000025">
    <property type="protein sequence ID" value="GGS09569.1"/>
    <property type="molecule type" value="Genomic_DNA"/>
</dbReference>
<accession>A0A918G1K7</accession>
<evidence type="ECO:0000313" key="2">
    <source>
        <dbReference type="Proteomes" id="UP000606194"/>
    </source>
</evidence>
<dbReference type="Proteomes" id="UP000606194">
    <property type="component" value="Unassembled WGS sequence"/>
</dbReference>
<comment type="caution">
    <text evidence="1">The sequence shown here is derived from an EMBL/GenBank/DDBJ whole genome shotgun (WGS) entry which is preliminary data.</text>
</comment>
<keyword evidence="2" id="KW-1185">Reference proteome</keyword>
<sequence>MRKRLELRRSPCRDHRGLRRTIPAAGARCTHLLRQCRKGGTSVTIEPVTGLGGWGALRLPHARVVPLSAPPATYTAAVDRYLTGTGIAKSSARICRRMTYVAGSRRRDARYCSARRRDRAYRRRHRRYGDVKASEIRRVPTGATR</sequence>
<evidence type="ECO:0000313" key="1">
    <source>
        <dbReference type="EMBL" id="GGS09569.1"/>
    </source>
</evidence>
<proteinExistence type="predicted"/>
<gene>
    <name evidence="1" type="ORF">GCM10010269_55910</name>
</gene>